<evidence type="ECO:0000313" key="7">
    <source>
        <dbReference type="EMBL" id="KUJ07652.1"/>
    </source>
</evidence>
<dbReference type="InterPro" id="IPR050223">
    <property type="entry name" value="D-isomer_2-hydroxyacid_DH"/>
</dbReference>
<feature type="domain" description="D-isomer specific 2-hydroxyacid dehydrogenase NAD-binding" evidence="6">
    <location>
        <begin position="107"/>
        <end position="287"/>
    </location>
</feature>
<comment type="similarity">
    <text evidence="1 4">Belongs to the D-isomer specific 2-hydroxyacid dehydrogenase family.</text>
</comment>
<dbReference type="GO" id="GO:0016618">
    <property type="term" value="F:hydroxypyruvate reductase [NAD(P)H] activity"/>
    <property type="evidence" value="ECO:0007669"/>
    <property type="project" value="TreeGrafter"/>
</dbReference>
<dbReference type="PANTHER" id="PTHR10996">
    <property type="entry name" value="2-HYDROXYACID DEHYDROGENASE-RELATED"/>
    <property type="match status" value="1"/>
</dbReference>
<dbReference type="GO" id="GO:0005829">
    <property type="term" value="C:cytosol"/>
    <property type="evidence" value="ECO:0007669"/>
    <property type="project" value="TreeGrafter"/>
</dbReference>
<dbReference type="SUPFAM" id="SSF51735">
    <property type="entry name" value="NAD(P)-binding Rossmann-fold domains"/>
    <property type="match status" value="1"/>
</dbReference>
<gene>
    <name evidence="7" type="ORF">LY89DRAFT_691714</name>
</gene>
<evidence type="ECO:0000256" key="1">
    <source>
        <dbReference type="ARBA" id="ARBA00005854"/>
    </source>
</evidence>
<organism evidence="7 8">
    <name type="scientific">Mollisia scopiformis</name>
    <name type="common">Conifer needle endophyte fungus</name>
    <name type="synonym">Phialocephala scopiformis</name>
    <dbReference type="NCBI Taxonomy" id="149040"/>
    <lineage>
        <taxon>Eukaryota</taxon>
        <taxon>Fungi</taxon>
        <taxon>Dikarya</taxon>
        <taxon>Ascomycota</taxon>
        <taxon>Pezizomycotina</taxon>
        <taxon>Leotiomycetes</taxon>
        <taxon>Helotiales</taxon>
        <taxon>Mollisiaceae</taxon>
        <taxon>Mollisia</taxon>
    </lineage>
</organism>
<dbReference type="PROSITE" id="PS00065">
    <property type="entry name" value="D_2_HYDROXYACID_DH_1"/>
    <property type="match status" value="1"/>
</dbReference>
<dbReference type="Proteomes" id="UP000070700">
    <property type="component" value="Unassembled WGS sequence"/>
</dbReference>
<feature type="domain" description="D-isomer specific 2-hydroxyacid dehydrogenase catalytic" evidence="5">
    <location>
        <begin position="7"/>
        <end position="318"/>
    </location>
</feature>
<dbReference type="AlphaFoldDB" id="A0A132B5H2"/>
<evidence type="ECO:0000259" key="5">
    <source>
        <dbReference type="Pfam" id="PF00389"/>
    </source>
</evidence>
<dbReference type="InterPro" id="IPR006140">
    <property type="entry name" value="D-isomer_DH_NAD-bd"/>
</dbReference>
<protein>
    <submittedName>
        <fullName evidence="7">Putative D-3-phosphoglycerate dehydrogenase</fullName>
    </submittedName>
</protein>
<dbReference type="InParanoid" id="A0A132B5H2"/>
<dbReference type="PROSITE" id="PS00671">
    <property type="entry name" value="D_2_HYDROXYACID_DH_3"/>
    <property type="match status" value="1"/>
</dbReference>
<dbReference type="EMBL" id="KQ947439">
    <property type="protein sequence ID" value="KUJ07652.1"/>
    <property type="molecule type" value="Genomic_DNA"/>
</dbReference>
<dbReference type="STRING" id="149040.A0A132B5H2"/>
<dbReference type="Pfam" id="PF02826">
    <property type="entry name" value="2-Hacid_dh_C"/>
    <property type="match status" value="1"/>
</dbReference>
<proteinExistence type="inferred from homology"/>
<dbReference type="FunFam" id="3.40.50.720:FF:000203">
    <property type="entry name" value="D-3-phosphoglycerate dehydrogenase (SerA)"/>
    <property type="match status" value="1"/>
</dbReference>
<dbReference type="GeneID" id="28826120"/>
<dbReference type="InterPro" id="IPR029752">
    <property type="entry name" value="D-isomer_DH_CS1"/>
</dbReference>
<dbReference type="InterPro" id="IPR029753">
    <property type="entry name" value="D-isomer_DH_CS"/>
</dbReference>
<evidence type="ECO:0000313" key="8">
    <source>
        <dbReference type="Proteomes" id="UP000070700"/>
    </source>
</evidence>
<keyword evidence="8" id="KW-1185">Reference proteome</keyword>
<reference evidence="7 8" key="1">
    <citation type="submission" date="2015-10" db="EMBL/GenBank/DDBJ databases">
        <title>Full genome of DAOMC 229536 Phialocephala scopiformis, a fungal endophyte of spruce producing the potent anti-insectan compound rugulosin.</title>
        <authorList>
            <consortium name="DOE Joint Genome Institute"/>
            <person name="Walker A.K."/>
            <person name="Frasz S.L."/>
            <person name="Seifert K.A."/>
            <person name="Miller J.D."/>
            <person name="Mondo S.J."/>
            <person name="Labutti K."/>
            <person name="Lipzen A."/>
            <person name="Dockter R."/>
            <person name="Kennedy M."/>
            <person name="Grigoriev I.V."/>
            <person name="Spatafora J.W."/>
        </authorList>
    </citation>
    <scope>NUCLEOTIDE SEQUENCE [LARGE SCALE GENOMIC DNA]</scope>
    <source>
        <strain evidence="7 8">CBS 120377</strain>
    </source>
</reference>
<evidence type="ECO:0000256" key="3">
    <source>
        <dbReference type="ARBA" id="ARBA00023027"/>
    </source>
</evidence>
<keyword evidence="3" id="KW-0520">NAD</keyword>
<keyword evidence="2 4" id="KW-0560">Oxidoreductase</keyword>
<sequence length="319" mass="34830">MTPKFTVYVLDPYHPDAIKLLQSDPNIKTILPTDPAQTCWHAHADGIILRSETVLSAKDFSQAKKLKVVVKQGVGVDNIDLDAARKHGVAVHNTPALNSESVAELCMALTLALSRRICEIDRAIRKGQRVVRSQVLGVSMFRKTVGVIGMGNIGKVVAQKWLGAFECRILGFDPVAPKDAWNDVKHDRVWCLDELLKQSDLVTLHVPLLESTRGMIGEEQFKDMKMTAILVNCARGGVVDEAALLHALKEGQIWGAVLDAMETEPPTLESYGDLLALENVIMTPHVGASTVENQCRSGTVVIDTLLKVLNEETAPGKVC</sequence>
<dbReference type="GO" id="GO:0030267">
    <property type="term" value="F:glyoxylate reductase (NADPH) activity"/>
    <property type="evidence" value="ECO:0007669"/>
    <property type="project" value="TreeGrafter"/>
</dbReference>
<dbReference type="OrthoDB" id="298012at2759"/>
<evidence type="ECO:0000259" key="6">
    <source>
        <dbReference type="Pfam" id="PF02826"/>
    </source>
</evidence>
<dbReference type="RefSeq" id="XP_018062007.1">
    <property type="nucleotide sequence ID" value="XM_018216394.1"/>
</dbReference>
<dbReference type="InterPro" id="IPR006139">
    <property type="entry name" value="D-isomer_2_OHA_DH_cat_dom"/>
</dbReference>
<name>A0A132B5H2_MOLSC</name>
<evidence type="ECO:0000256" key="4">
    <source>
        <dbReference type="RuleBase" id="RU003719"/>
    </source>
</evidence>
<dbReference type="SUPFAM" id="SSF52283">
    <property type="entry name" value="Formate/glycerate dehydrogenase catalytic domain-like"/>
    <property type="match status" value="1"/>
</dbReference>
<dbReference type="InterPro" id="IPR036291">
    <property type="entry name" value="NAD(P)-bd_dom_sf"/>
</dbReference>
<accession>A0A132B5H2</accession>
<dbReference type="GO" id="GO:0051287">
    <property type="term" value="F:NAD binding"/>
    <property type="evidence" value="ECO:0007669"/>
    <property type="project" value="InterPro"/>
</dbReference>
<dbReference type="Gene3D" id="3.40.50.720">
    <property type="entry name" value="NAD(P)-binding Rossmann-like Domain"/>
    <property type="match status" value="2"/>
</dbReference>
<dbReference type="PANTHER" id="PTHR10996:SF264">
    <property type="entry name" value="HYPOTHETICAL D-ISOMER SPECIFIC 2-HYDROXYACID DEHYDROGENASE (EUROFUNG)"/>
    <property type="match status" value="1"/>
</dbReference>
<evidence type="ECO:0000256" key="2">
    <source>
        <dbReference type="ARBA" id="ARBA00023002"/>
    </source>
</evidence>
<dbReference type="KEGG" id="psco:LY89DRAFT_691714"/>
<dbReference type="Pfam" id="PF00389">
    <property type="entry name" value="2-Hacid_dh"/>
    <property type="match status" value="1"/>
</dbReference>